<reference evidence="2" key="1">
    <citation type="journal article" date="2011" name="Appl. Environ. Microbiol.">
        <title>Genomic potential of Marinobacter aquaeolei, a biogeochemical 'opportunitroph'.</title>
        <authorList>
            <person name="Singer E."/>
            <person name="Webb E.A."/>
            <person name="Nelson W.C."/>
            <person name="Heidelberg J.F."/>
            <person name="Ivanova N."/>
            <person name="Pati A."/>
            <person name="Edwards K.J."/>
        </authorList>
    </citation>
    <scope>NUCLEOTIDE SEQUENCE [LARGE SCALE GENOMIC DNA]</scope>
    <source>
        <strain evidence="2">ATCC 700491 / DSM 11845 / VT8</strain>
    </source>
</reference>
<accession>A1U095</accession>
<dbReference type="KEGG" id="maq:Maqu_1325"/>
<dbReference type="RefSeq" id="WP_011784819.1">
    <property type="nucleotide sequence ID" value="NC_008740.1"/>
</dbReference>
<protein>
    <submittedName>
        <fullName evidence="1">Uncharacterized protein</fullName>
    </submittedName>
</protein>
<name>A1U095_MARN8</name>
<sequence length="152" mass="17154">MFDKSGFVSDGNLVGYTHGDIQIACEPGQLTFAGNSYKRNPSNNHFLEYFLGTYSLTFEEIESATSYDRWKVSSDFEFQFGIKALGGHFRTTINDVIFTDNELESGVITLADDHNSLRIELFHSVWRQLSCPVRDNYDGRLGGLTFCSLKLA</sequence>
<dbReference type="AlphaFoldDB" id="A1U095"/>
<dbReference type="Proteomes" id="UP000000998">
    <property type="component" value="Chromosome"/>
</dbReference>
<evidence type="ECO:0000313" key="1">
    <source>
        <dbReference type="EMBL" id="ABM18414.1"/>
    </source>
</evidence>
<proteinExistence type="predicted"/>
<dbReference type="HOGENOM" id="CLU_1720125_0_0_6"/>
<gene>
    <name evidence="1" type="ordered locus">Maqu_1325</name>
</gene>
<evidence type="ECO:0000313" key="2">
    <source>
        <dbReference type="Proteomes" id="UP000000998"/>
    </source>
</evidence>
<dbReference type="EMBL" id="CP000514">
    <property type="protein sequence ID" value="ABM18414.1"/>
    <property type="molecule type" value="Genomic_DNA"/>
</dbReference>
<organism evidence="1 2">
    <name type="scientific">Marinobacter nauticus (strain ATCC 700491 / DSM 11845 / VT8)</name>
    <name type="common">Marinobacter aquaeolei</name>
    <dbReference type="NCBI Taxonomy" id="351348"/>
    <lineage>
        <taxon>Bacteria</taxon>
        <taxon>Pseudomonadati</taxon>
        <taxon>Pseudomonadota</taxon>
        <taxon>Gammaproteobacteria</taxon>
        <taxon>Pseudomonadales</taxon>
        <taxon>Marinobacteraceae</taxon>
        <taxon>Marinobacter</taxon>
    </lineage>
</organism>